<keyword evidence="2 3" id="KW-0786">Thiamine pyrophosphate</keyword>
<accession>D9QQN8</accession>
<dbReference type="GO" id="GO:0003824">
    <property type="term" value="F:catalytic activity"/>
    <property type="evidence" value="ECO:0007669"/>
    <property type="project" value="InterPro"/>
</dbReference>
<dbReference type="SUPFAM" id="SSF52467">
    <property type="entry name" value="DHS-like NAD/FAD-binding domain"/>
    <property type="match status" value="1"/>
</dbReference>
<dbReference type="InterPro" id="IPR029035">
    <property type="entry name" value="DHS-like_NAD/FAD-binding_dom"/>
</dbReference>
<dbReference type="PANTHER" id="PTHR42981:SF2">
    <property type="entry name" value="PYRUVATE DEHYDROGENASE [UBIQUINONE]"/>
    <property type="match status" value="1"/>
</dbReference>
<evidence type="ECO:0000256" key="3">
    <source>
        <dbReference type="RuleBase" id="RU362132"/>
    </source>
</evidence>
<evidence type="ECO:0000256" key="1">
    <source>
        <dbReference type="ARBA" id="ARBA00007812"/>
    </source>
</evidence>
<dbReference type="Pfam" id="PF00205">
    <property type="entry name" value="TPP_enzyme_M"/>
    <property type="match status" value="1"/>
</dbReference>
<dbReference type="PANTHER" id="PTHR42981">
    <property type="entry name" value="PYRUVATE DEHYDROGENASE [UBIQUINONE]"/>
    <property type="match status" value="1"/>
</dbReference>
<dbReference type="KEGG" id="aar:Acear_1316"/>
<dbReference type="InterPro" id="IPR047211">
    <property type="entry name" value="POXB-like"/>
</dbReference>
<evidence type="ECO:0000313" key="8">
    <source>
        <dbReference type="Proteomes" id="UP000001661"/>
    </source>
</evidence>
<protein>
    <submittedName>
        <fullName evidence="7">Thiamine pyrophosphate protein TPP binding domain protein</fullName>
    </submittedName>
</protein>
<evidence type="ECO:0000259" key="5">
    <source>
        <dbReference type="Pfam" id="PF02775"/>
    </source>
</evidence>
<evidence type="ECO:0000313" key="7">
    <source>
        <dbReference type="EMBL" id="ADL12829.1"/>
    </source>
</evidence>
<feature type="domain" description="Thiamine pyrophosphate enzyme N-terminal TPP-binding" evidence="6">
    <location>
        <begin position="5"/>
        <end position="119"/>
    </location>
</feature>
<gene>
    <name evidence="7" type="ordered locus">Acear_1316</name>
</gene>
<dbReference type="STRING" id="574087.Acear_1316"/>
<dbReference type="InterPro" id="IPR011766">
    <property type="entry name" value="TPP_enzyme_TPP-bd"/>
</dbReference>
<dbReference type="EMBL" id="CP002105">
    <property type="protein sequence ID" value="ADL12829.1"/>
    <property type="molecule type" value="Genomic_DNA"/>
</dbReference>
<dbReference type="InterPro" id="IPR012001">
    <property type="entry name" value="Thiamin_PyroP_enz_TPP-bd_dom"/>
</dbReference>
<dbReference type="SUPFAM" id="SSF52518">
    <property type="entry name" value="Thiamin diphosphate-binding fold (THDP-binding)"/>
    <property type="match status" value="2"/>
</dbReference>
<feature type="domain" description="Thiamine pyrophosphate enzyme central" evidence="4">
    <location>
        <begin position="190"/>
        <end position="318"/>
    </location>
</feature>
<dbReference type="Proteomes" id="UP000001661">
    <property type="component" value="Chromosome"/>
</dbReference>
<dbReference type="GO" id="GO:0030976">
    <property type="term" value="F:thiamine pyrophosphate binding"/>
    <property type="evidence" value="ECO:0007669"/>
    <property type="project" value="InterPro"/>
</dbReference>
<dbReference type="InterPro" id="IPR029061">
    <property type="entry name" value="THDP-binding"/>
</dbReference>
<sequence length="536" mass="58565">MENRNLTDVIIEQLDKWNVEHIYGYSGDTILEFFSALSNSPIKLYTSKHEGTAGLMASAEAKLNDELAVCVAHSGPGTANIINGIGDAYSDRVPLLLITGQVPTWNIGTDYKQFVNQLELTKPLTVFSSLVTNPDSIVDLMVKAMTMSIVNGGVSHLAIPMDLWQAETTAVPREYPSHLNKKEIPKEKIINKAVDRINQANKPVILYGRGAKECKKGLKELAQQIDGGLIYTLPAKGIISDNCPLSLGGLGLAGSDIASQLLNEADLIINFGATWWPMDYVPRQPEVIQFDTVKENIGLAHPVELGILGDIKKSITSLLKKLPEKDNQAWRSEISSARKTWLDSLEESVEVAETPLTPQSVIQTISNKTTENEIISLDSGDNVVWFGKYFTDQCQDVLVSGSWRTMGFGVPASLAAKINQPEAPVTSITGDGGISMVLAEILTAVRYDLPVRIIIMNNGTLAMERNRMTTADLIPEEVDLTNPDFVQFAESCNAQGFRPESISELENILEQTQQLNEVAVIDVPTQASTVPGTKLM</sequence>
<dbReference type="AlphaFoldDB" id="D9QQN8"/>
<feature type="domain" description="Thiamine pyrophosphate enzyme TPP-binding" evidence="5">
    <location>
        <begin position="378"/>
        <end position="523"/>
    </location>
</feature>
<proteinExistence type="inferred from homology"/>
<dbReference type="Pfam" id="PF02775">
    <property type="entry name" value="TPP_enzyme_C"/>
    <property type="match status" value="1"/>
</dbReference>
<dbReference type="eggNOG" id="COG0028">
    <property type="taxonomic scope" value="Bacteria"/>
</dbReference>
<dbReference type="Gene3D" id="3.40.50.970">
    <property type="match status" value="2"/>
</dbReference>
<keyword evidence="8" id="KW-1185">Reference proteome</keyword>
<dbReference type="HOGENOM" id="CLU_013748_3_0_9"/>
<reference evidence="7 8" key="1">
    <citation type="journal article" date="2010" name="Stand. Genomic Sci.">
        <title>Complete genome sequence of Acetohalobium arabaticum type strain (Z-7288).</title>
        <authorList>
            <person name="Sikorski J."/>
            <person name="Lapidus A."/>
            <person name="Chertkov O."/>
            <person name="Lucas S."/>
            <person name="Copeland A."/>
            <person name="Glavina Del Rio T."/>
            <person name="Nolan M."/>
            <person name="Tice H."/>
            <person name="Cheng J.F."/>
            <person name="Han C."/>
            <person name="Brambilla E."/>
            <person name="Pitluck S."/>
            <person name="Liolios K."/>
            <person name="Ivanova N."/>
            <person name="Mavromatis K."/>
            <person name="Mikhailova N."/>
            <person name="Pati A."/>
            <person name="Bruce D."/>
            <person name="Detter C."/>
            <person name="Tapia R."/>
            <person name="Goodwin L."/>
            <person name="Chen A."/>
            <person name="Palaniappan K."/>
            <person name="Land M."/>
            <person name="Hauser L."/>
            <person name="Chang Y.J."/>
            <person name="Jeffries C.D."/>
            <person name="Rohde M."/>
            <person name="Goker M."/>
            <person name="Spring S."/>
            <person name="Woyke T."/>
            <person name="Bristow J."/>
            <person name="Eisen J.A."/>
            <person name="Markowitz V."/>
            <person name="Hugenholtz P."/>
            <person name="Kyrpides N.C."/>
            <person name="Klenk H.P."/>
        </authorList>
    </citation>
    <scope>NUCLEOTIDE SEQUENCE [LARGE SCALE GENOMIC DNA]</scope>
    <source>
        <strain evidence="8">ATCC 49924 / DSM 5501 / Z-7288</strain>
    </source>
</reference>
<dbReference type="OrthoDB" id="4494979at2"/>
<dbReference type="Gene3D" id="3.40.50.1220">
    <property type="entry name" value="TPP-binding domain"/>
    <property type="match status" value="1"/>
</dbReference>
<dbReference type="GO" id="GO:0000287">
    <property type="term" value="F:magnesium ion binding"/>
    <property type="evidence" value="ECO:0007669"/>
    <property type="project" value="InterPro"/>
</dbReference>
<name>D9QQN8_ACEAZ</name>
<evidence type="ECO:0000259" key="6">
    <source>
        <dbReference type="Pfam" id="PF02776"/>
    </source>
</evidence>
<organism evidence="7 8">
    <name type="scientific">Acetohalobium arabaticum (strain ATCC 49924 / DSM 5501 / Z-7288)</name>
    <dbReference type="NCBI Taxonomy" id="574087"/>
    <lineage>
        <taxon>Bacteria</taxon>
        <taxon>Bacillati</taxon>
        <taxon>Bacillota</taxon>
        <taxon>Clostridia</taxon>
        <taxon>Halanaerobiales</taxon>
        <taxon>Halobacteroidaceae</taxon>
        <taxon>Acetohalobium</taxon>
    </lineage>
</organism>
<evidence type="ECO:0000256" key="2">
    <source>
        <dbReference type="ARBA" id="ARBA00023052"/>
    </source>
</evidence>
<evidence type="ECO:0000259" key="4">
    <source>
        <dbReference type="Pfam" id="PF00205"/>
    </source>
</evidence>
<dbReference type="InterPro" id="IPR012000">
    <property type="entry name" value="Thiamin_PyroP_enz_cen_dom"/>
</dbReference>
<comment type="similarity">
    <text evidence="1 3">Belongs to the TPP enzyme family.</text>
</comment>
<dbReference type="Pfam" id="PF02776">
    <property type="entry name" value="TPP_enzyme_N"/>
    <property type="match status" value="1"/>
</dbReference>
<dbReference type="RefSeq" id="WP_013278275.1">
    <property type="nucleotide sequence ID" value="NC_014378.1"/>
</dbReference>